<sequence length="207" mass="22847">MSVARAERAPERVTPSSDLQVVAAIDLLAKLILVLFLVRVSVDRAWGHMEGKAPLTRAIVYPCLGAVVPLLHLVRNRAEPYPWAADLLVTLAGFSDILGNRLDLYDRIRWFDDWMHVMNTGFVAAAVLLLTTTSATLGRLLERSVAVGMTTSLVWEVWEYFAFVTRSPEHPDAYADTVGDLALGWIGALTAAIVVAEIRRRHAGARE</sequence>
<evidence type="ECO:0008006" key="4">
    <source>
        <dbReference type="Google" id="ProtNLM"/>
    </source>
</evidence>
<feature type="transmembrane region" description="Helical" evidence="1">
    <location>
        <begin position="120"/>
        <end position="141"/>
    </location>
</feature>
<keyword evidence="1" id="KW-0472">Membrane</keyword>
<dbReference type="Proteomes" id="UP000321571">
    <property type="component" value="Unassembled WGS sequence"/>
</dbReference>
<dbReference type="RefSeq" id="WP_147687422.1">
    <property type="nucleotide sequence ID" value="NZ_VDUX01000007.1"/>
</dbReference>
<dbReference type="OrthoDB" id="5179615at2"/>
<feature type="transmembrane region" description="Helical" evidence="1">
    <location>
        <begin position="181"/>
        <end position="198"/>
    </location>
</feature>
<gene>
    <name evidence="2" type="ORF">FHP06_14035</name>
</gene>
<evidence type="ECO:0000313" key="3">
    <source>
        <dbReference type="Proteomes" id="UP000321571"/>
    </source>
</evidence>
<evidence type="ECO:0000313" key="2">
    <source>
        <dbReference type="EMBL" id="TXL57489.1"/>
    </source>
</evidence>
<name>A0A5C8NFB8_9ACTN</name>
<accession>A0A5C8NFB8</accession>
<protein>
    <recommendedName>
        <fullName evidence="4">DUF2238 domain-containing protein</fullName>
    </recommendedName>
</protein>
<proteinExistence type="predicted"/>
<dbReference type="AlphaFoldDB" id="A0A5C8NFB8"/>
<evidence type="ECO:0000256" key="1">
    <source>
        <dbReference type="SAM" id="Phobius"/>
    </source>
</evidence>
<reference evidence="2 3" key="1">
    <citation type="submission" date="2019-06" db="EMBL/GenBank/DDBJ databases">
        <title>Aeromicrobium sp. nov., isolated from a maize field.</title>
        <authorList>
            <person name="Lin S.-Y."/>
            <person name="Tsai C.-F."/>
            <person name="Young C.-C."/>
        </authorList>
    </citation>
    <scope>NUCLEOTIDE SEQUENCE [LARGE SCALE GENOMIC DNA]</scope>
    <source>
        <strain evidence="2 3">CC-CFT486</strain>
    </source>
</reference>
<dbReference type="EMBL" id="VDUX01000007">
    <property type="protein sequence ID" value="TXL57489.1"/>
    <property type="molecule type" value="Genomic_DNA"/>
</dbReference>
<feature type="transmembrane region" description="Helical" evidence="1">
    <location>
        <begin position="54"/>
        <end position="74"/>
    </location>
</feature>
<dbReference type="Pfam" id="PF09997">
    <property type="entry name" value="DUF2238"/>
    <property type="match status" value="1"/>
</dbReference>
<keyword evidence="1" id="KW-1133">Transmembrane helix</keyword>
<keyword evidence="1" id="KW-0812">Transmembrane</keyword>
<feature type="transmembrane region" description="Helical" evidence="1">
    <location>
        <begin position="20"/>
        <end position="42"/>
    </location>
</feature>
<feature type="transmembrane region" description="Helical" evidence="1">
    <location>
        <begin position="80"/>
        <end position="99"/>
    </location>
</feature>
<organism evidence="2 3">
    <name type="scientific">Aeromicrobium terrae</name>
    <dbReference type="NCBI Taxonomy" id="2498846"/>
    <lineage>
        <taxon>Bacteria</taxon>
        <taxon>Bacillati</taxon>
        <taxon>Actinomycetota</taxon>
        <taxon>Actinomycetes</taxon>
        <taxon>Propionibacteriales</taxon>
        <taxon>Nocardioidaceae</taxon>
        <taxon>Aeromicrobium</taxon>
    </lineage>
</organism>
<keyword evidence="3" id="KW-1185">Reference proteome</keyword>
<dbReference type="InterPro" id="IPR014509">
    <property type="entry name" value="YjdF-like"/>
</dbReference>
<comment type="caution">
    <text evidence="2">The sequence shown here is derived from an EMBL/GenBank/DDBJ whole genome shotgun (WGS) entry which is preliminary data.</text>
</comment>